<feature type="transmembrane region" description="Helical" evidence="11">
    <location>
        <begin position="402"/>
        <end position="425"/>
    </location>
</feature>
<dbReference type="Proteomes" id="UP001159428">
    <property type="component" value="Unassembled WGS sequence"/>
</dbReference>
<comment type="caution">
    <text evidence="13">The sequence shown here is derived from an EMBL/GenBank/DDBJ whole genome shotgun (WGS) entry which is preliminary data.</text>
</comment>
<evidence type="ECO:0000256" key="6">
    <source>
        <dbReference type="ARBA" id="ARBA00023136"/>
    </source>
</evidence>
<dbReference type="SMART" id="SM01381">
    <property type="entry name" value="7TM_GPCR_Srsx"/>
    <property type="match status" value="1"/>
</dbReference>
<comment type="similarity">
    <text evidence="10">Belongs to the G-protein coupled receptor 1 family.</text>
</comment>
<feature type="transmembrane region" description="Helical" evidence="11">
    <location>
        <begin position="445"/>
        <end position="464"/>
    </location>
</feature>
<evidence type="ECO:0000256" key="5">
    <source>
        <dbReference type="ARBA" id="ARBA00023040"/>
    </source>
</evidence>
<feature type="transmembrane region" description="Helical" evidence="11">
    <location>
        <begin position="324"/>
        <end position="344"/>
    </location>
</feature>
<feature type="transmembrane region" description="Helical" evidence="11">
    <location>
        <begin position="526"/>
        <end position="552"/>
    </location>
</feature>
<dbReference type="Pfam" id="PF00001">
    <property type="entry name" value="7tm_1"/>
    <property type="match status" value="2"/>
</dbReference>
<dbReference type="PRINTS" id="PR00237">
    <property type="entry name" value="GPCRRHODOPSN"/>
</dbReference>
<dbReference type="InterPro" id="IPR017452">
    <property type="entry name" value="GPCR_Rhodpsn_7TM"/>
</dbReference>
<evidence type="ECO:0000313" key="13">
    <source>
        <dbReference type="EMBL" id="CAH3111823.1"/>
    </source>
</evidence>
<dbReference type="PROSITE" id="PS50262">
    <property type="entry name" value="G_PROTEIN_RECEP_F1_2"/>
    <property type="match status" value="2"/>
</dbReference>
<feature type="transmembrane region" description="Helical" evidence="11">
    <location>
        <begin position="39"/>
        <end position="60"/>
    </location>
</feature>
<evidence type="ECO:0000256" key="9">
    <source>
        <dbReference type="ARBA" id="ARBA00023224"/>
    </source>
</evidence>
<keyword evidence="8 10" id="KW-0675">Receptor</keyword>
<dbReference type="InterPro" id="IPR000276">
    <property type="entry name" value="GPCR_Rhodpsn"/>
</dbReference>
<dbReference type="GO" id="GO:0004993">
    <property type="term" value="F:G protein-coupled serotonin receptor activity"/>
    <property type="evidence" value="ECO:0007669"/>
    <property type="project" value="UniProtKB-ARBA"/>
</dbReference>
<keyword evidence="9 10" id="KW-0807">Transducer</keyword>
<feature type="transmembrane region" description="Helical" evidence="11">
    <location>
        <begin position="207"/>
        <end position="231"/>
    </location>
</feature>
<sequence>PLGYHIVAYLAIVLGFSANPFICFSFAYFRRVRSVNNYFVVNLAVIDILFIILLCIQLAAPALQKRMSTDNFYYLKETLLITEQFCYSGCMAAVTIISYDRYYSVIKPLHYYTNITHTKAIIFIACNWSYATVMALLQLLFYLPNENYFKYGYLSLMGLTNAVIPLYVILYCYMNIFIIASRHLRHNPHRGQDQNGEASVFTKNLKIAFHILVLVAPVLLFWSTFSAVTIIEVHCQDCIPSHSFLSTIMSMTPNVIASAQEDSTMATPTKTIIATTDQSPSPTVNREVVIVTSILIFILGFVGNAFICFGFCRFRQLRSLTNYFVLNLSIADLLLVTALAGWIIHDLRGNPPDEKILIVLLINIDVLCFSTSMLNMMTISLDRYCAVVYPLQYPHIITKSRACIATFLIWAYSLAMAGIGVSRFFTDAMENSDKIFLSVLSTVNFVIPAVVMVLTHLSIFRIAWNAKQRSMADLGGIEGVHNMKELLLSLKLSFNTLVILFPMVTAWGIFYGITVSETLWPTQIQLSAGFSIAVGLLPHIAAAIDPIVYILVTRDLRRKLCHF</sequence>
<dbReference type="SUPFAM" id="SSF81321">
    <property type="entry name" value="Family A G protein-coupled receptor-like"/>
    <property type="match status" value="2"/>
</dbReference>
<dbReference type="PANTHER" id="PTHR24248">
    <property type="entry name" value="ADRENERGIC RECEPTOR-RELATED G-PROTEIN COUPLED RECEPTOR"/>
    <property type="match status" value="1"/>
</dbReference>
<dbReference type="GO" id="GO:0043410">
    <property type="term" value="P:positive regulation of MAPK cascade"/>
    <property type="evidence" value="ECO:0007669"/>
    <property type="project" value="TreeGrafter"/>
</dbReference>
<reference evidence="13 14" key="1">
    <citation type="submission" date="2022-05" db="EMBL/GenBank/DDBJ databases">
        <authorList>
            <consortium name="Genoscope - CEA"/>
            <person name="William W."/>
        </authorList>
    </citation>
    <scope>NUCLEOTIDE SEQUENCE [LARGE SCALE GENOMIC DNA]</scope>
</reference>
<keyword evidence="5 10" id="KW-0297">G-protein coupled receptor</keyword>
<comment type="subcellular location">
    <subcellularLocation>
        <location evidence="1">Cell membrane</location>
        <topology evidence="1">Multi-pass membrane protein</topology>
    </subcellularLocation>
</comment>
<dbReference type="CDD" id="cd00637">
    <property type="entry name" value="7tm_classA_rhodopsin-like"/>
    <property type="match status" value="1"/>
</dbReference>
<dbReference type="PROSITE" id="PS00237">
    <property type="entry name" value="G_PROTEIN_RECEP_F1_1"/>
    <property type="match status" value="2"/>
</dbReference>
<feature type="transmembrane region" description="Helical" evidence="11">
    <location>
        <begin position="120"/>
        <end position="142"/>
    </location>
</feature>
<dbReference type="GO" id="GO:0005886">
    <property type="term" value="C:plasma membrane"/>
    <property type="evidence" value="ECO:0007669"/>
    <property type="project" value="UniProtKB-SubCell"/>
</dbReference>
<proteinExistence type="inferred from homology"/>
<feature type="transmembrane region" description="Helical" evidence="11">
    <location>
        <begin position="492"/>
        <end position="514"/>
    </location>
</feature>
<evidence type="ECO:0000256" key="1">
    <source>
        <dbReference type="ARBA" id="ARBA00004651"/>
    </source>
</evidence>
<dbReference type="AlphaFoldDB" id="A0AAU9WE54"/>
<evidence type="ECO:0000256" key="8">
    <source>
        <dbReference type="ARBA" id="ARBA00023170"/>
    </source>
</evidence>
<feature type="transmembrane region" description="Helical" evidence="11">
    <location>
        <begin position="356"/>
        <end position="381"/>
    </location>
</feature>
<evidence type="ECO:0000256" key="2">
    <source>
        <dbReference type="ARBA" id="ARBA00022475"/>
    </source>
</evidence>
<feature type="domain" description="G-protein coupled receptors family 1 profile" evidence="12">
    <location>
        <begin position="18"/>
        <end position="285"/>
    </location>
</feature>
<feature type="non-terminal residue" evidence="13">
    <location>
        <position position="1"/>
    </location>
</feature>
<keyword evidence="6 11" id="KW-0472">Membrane</keyword>
<feature type="transmembrane region" description="Helical" evidence="11">
    <location>
        <begin position="80"/>
        <end position="99"/>
    </location>
</feature>
<accession>A0AAU9WE54</accession>
<keyword evidence="4 11" id="KW-1133">Transmembrane helix</keyword>
<dbReference type="EMBL" id="CALNXJ010000013">
    <property type="protein sequence ID" value="CAH3111823.1"/>
    <property type="molecule type" value="Genomic_DNA"/>
</dbReference>
<evidence type="ECO:0000256" key="3">
    <source>
        <dbReference type="ARBA" id="ARBA00022692"/>
    </source>
</evidence>
<evidence type="ECO:0000256" key="7">
    <source>
        <dbReference type="ARBA" id="ARBA00023157"/>
    </source>
</evidence>
<dbReference type="PANTHER" id="PTHR24248:SF199">
    <property type="entry name" value="IP13425P-RELATED"/>
    <property type="match status" value="1"/>
</dbReference>
<evidence type="ECO:0000313" key="14">
    <source>
        <dbReference type="Proteomes" id="UP001159428"/>
    </source>
</evidence>
<feature type="transmembrane region" description="Helical" evidence="11">
    <location>
        <begin position="162"/>
        <end position="180"/>
    </location>
</feature>
<evidence type="ECO:0000259" key="12">
    <source>
        <dbReference type="PROSITE" id="PS50262"/>
    </source>
</evidence>
<evidence type="ECO:0000256" key="4">
    <source>
        <dbReference type="ARBA" id="ARBA00022989"/>
    </source>
</evidence>
<keyword evidence="3 10" id="KW-0812">Transmembrane</keyword>
<keyword evidence="7" id="KW-1015">Disulfide bond</keyword>
<dbReference type="Gene3D" id="1.20.1070.10">
    <property type="entry name" value="Rhodopsin 7-helix transmembrane proteins"/>
    <property type="match status" value="2"/>
</dbReference>
<organism evidence="13 14">
    <name type="scientific">Pocillopora meandrina</name>
    <dbReference type="NCBI Taxonomy" id="46732"/>
    <lineage>
        <taxon>Eukaryota</taxon>
        <taxon>Metazoa</taxon>
        <taxon>Cnidaria</taxon>
        <taxon>Anthozoa</taxon>
        <taxon>Hexacorallia</taxon>
        <taxon>Scleractinia</taxon>
        <taxon>Astrocoeniina</taxon>
        <taxon>Pocilloporidae</taxon>
        <taxon>Pocillopora</taxon>
    </lineage>
</organism>
<feature type="domain" description="G-protein coupled receptors family 1 profile" evidence="12">
    <location>
        <begin position="303"/>
        <end position="549"/>
    </location>
</feature>
<evidence type="ECO:0000256" key="10">
    <source>
        <dbReference type="RuleBase" id="RU000688"/>
    </source>
</evidence>
<feature type="transmembrane region" description="Helical" evidence="11">
    <location>
        <begin position="6"/>
        <end position="27"/>
    </location>
</feature>
<evidence type="ECO:0000256" key="11">
    <source>
        <dbReference type="SAM" id="Phobius"/>
    </source>
</evidence>
<dbReference type="GO" id="GO:0071880">
    <property type="term" value="P:adenylate cyclase-activating adrenergic receptor signaling pathway"/>
    <property type="evidence" value="ECO:0007669"/>
    <property type="project" value="TreeGrafter"/>
</dbReference>
<name>A0AAU9WE54_9CNID</name>
<protein>
    <recommendedName>
        <fullName evidence="12">G-protein coupled receptors family 1 profile domain-containing protein</fullName>
    </recommendedName>
</protein>
<gene>
    <name evidence="13" type="ORF">PMEA_00004967</name>
</gene>
<keyword evidence="2" id="KW-1003">Cell membrane</keyword>
<feature type="transmembrane region" description="Helical" evidence="11">
    <location>
        <begin position="288"/>
        <end position="312"/>
    </location>
</feature>
<keyword evidence="14" id="KW-1185">Reference proteome</keyword>